<evidence type="ECO:0000313" key="2">
    <source>
        <dbReference type="Proteomes" id="UP000310108"/>
    </source>
</evidence>
<sequence length="430" mass="47547">MADNTIEETPGTAGEIPEKAPKTTTAVLLEHVASKTIPTDPQTAKDFGFDRCITQKGQETLLQAIYAPLVKVHAVAPAQVEAWVAEGGARLAGQMRATFEAAGDEQGLRWLDYFAFVWNPDDVDAELGAASEEYLGSLAGPGSDEQFQARVETYLAAQARLRAKRDDLMARGEYVPRAHGPRMLVPTPGSNDPPPAAVSLFCPGADLAAMAREFEGMPGVNNIRKHNNNNNSDSINNKTSAHQTRHKMAKMDFHEAVLAHHEFLARMEKARELPQDLNTLKTWYFTRLGSQADQAALLGVYNTLVFDLGVGGGELQSWLSGLKLARKIEEALAANAARVPPERAAWFAAHRYIFRCDQYGHDTPVFRFDAYERRKKWPAEWKGLSRDEIELAIDGTQGGSQTVFEGPREKEAWLLEMARRWSTGRYPALG</sequence>
<name>A0A4U6XIB2_9PEZI</name>
<dbReference type="OrthoDB" id="4846188at2759"/>
<dbReference type="Proteomes" id="UP000310108">
    <property type="component" value="Unassembled WGS sequence"/>
</dbReference>
<dbReference type="AlphaFoldDB" id="A0A4U6XIB2"/>
<protein>
    <submittedName>
        <fullName evidence="1">Uncharacterized protein</fullName>
    </submittedName>
</protein>
<reference evidence="1 2" key="1">
    <citation type="journal article" date="2019" name="PLoS ONE">
        <title>Comparative genome analysis indicates high evolutionary potential of pathogenicity genes in Colletotrichum tanaceti.</title>
        <authorList>
            <person name="Lelwala R.V."/>
            <person name="Korhonen P.K."/>
            <person name="Young N.D."/>
            <person name="Scott J.B."/>
            <person name="Ades P.A."/>
            <person name="Gasser R.B."/>
            <person name="Taylor P.W.J."/>
        </authorList>
    </citation>
    <scope>NUCLEOTIDE SEQUENCE [LARGE SCALE GENOMIC DNA]</scope>
    <source>
        <strain evidence="1">BRIP57314</strain>
    </source>
</reference>
<evidence type="ECO:0000313" key="1">
    <source>
        <dbReference type="EMBL" id="TKW53817.1"/>
    </source>
</evidence>
<accession>A0A4U6XIB2</accession>
<comment type="caution">
    <text evidence="1">The sequence shown here is derived from an EMBL/GenBank/DDBJ whole genome shotgun (WGS) entry which is preliminary data.</text>
</comment>
<dbReference type="EMBL" id="PJEX01000166">
    <property type="protein sequence ID" value="TKW53817.1"/>
    <property type="molecule type" value="Genomic_DNA"/>
</dbReference>
<keyword evidence="2" id="KW-1185">Reference proteome</keyword>
<organism evidence="1 2">
    <name type="scientific">Colletotrichum tanaceti</name>
    <dbReference type="NCBI Taxonomy" id="1306861"/>
    <lineage>
        <taxon>Eukaryota</taxon>
        <taxon>Fungi</taxon>
        <taxon>Dikarya</taxon>
        <taxon>Ascomycota</taxon>
        <taxon>Pezizomycotina</taxon>
        <taxon>Sordariomycetes</taxon>
        <taxon>Hypocreomycetidae</taxon>
        <taxon>Glomerellales</taxon>
        <taxon>Glomerellaceae</taxon>
        <taxon>Colletotrichum</taxon>
        <taxon>Colletotrichum destructivum species complex</taxon>
    </lineage>
</organism>
<gene>
    <name evidence="1" type="ORF">CTA1_7366</name>
</gene>
<proteinExistence type="predicted"/>